<dbReference type="GO" id="GO:0003825">
    <property type="term" value="F:alpha,alpha-trehalose-phosphate synthase (UDP-forming) activity"/>
    <property type="evidence" value="ECO:0007669"/>
    <property type="project" value="TreeGrafter"/>
</dbReference>
<dbReference type="Proteomes" id="UP000178724">
    <property type="component" value="Unassembled WGS sequence"/>
</dbReference>
<organism evidence="2 3">
    <name type="scientific">candidate division WOR-1 bacterium RIFCSPHIGHO2_01_FULL_53_15</name>
    <dbReference type="NCBI Taxonomy" id="1802564"/>
    <lineage>
        <taxon>Bacteria</taxon>
        <taxon>Bacillati</taxon>
        <taxon>Saganbacteria</taxon>
    </lineage>
</organism>
<dbReference type="SUPFAM" id="SSF53756">
    <property type="entry name" value="UDP-Glycosyltransferase/glycogen phosphorylase"/>
    <property type="match status" value="1"/>
</dbReference>
<protein>
    <submittedName>
        <fullName evidence="2">Trehalose-6-phosphate synthase</fullName>
    </submittedName>
</protein>
<dbReference type="PANTHER" id="PTHR10788:SF106">
    <property type="entry name" value="BCDNA.GH08860"/>
    <property type="match status" value="1"/>
</dbReference>
<dbReference type="GO" id="GO:0005992">
    <property type="term" value="P:trehalose biosynthetic process"/>
    <property type="evidence" value="ECO:0007669"/>
    <property type="project" value="InterPro"/>
</dbReference>
<dbReference type="EMBL" id="METM01000004">
    <property type="protein sequence ID" value="OGB90813.1"/>
    <property type="molecule type" value="Genomic_DNA"/>
</dbReference>
<sequence>MVSNREPFMHVLDEKTGQVKCVRPASGLVAAIDPIMRACGGTWVAHGSGNADRQFVNSKDKLGVPPEDNRYILKRVWLTPEEENGFYLGFANEGLWPLCHITFTRPIFREADWQMYKAVNQKFADSIIEELPARNAFVFIQDYHFTLLGKMIKEKRPDATVALFWHIPWPNTEVFSTCPYQAEILDGMLGCDLIGFHVQYHCNNFLETANRLLECRVDNEKNSIVRSTKETLVRPFPISIAGLAGEPAPGRADAQVEKIKREFGLENMIVAVGVDRIDYTKGLVERILAVDRFLEKYPEYQKKFVFLQLAAPSRTRIKRYSELLDEVEQLVEKKNKKYSDGAWQPIIYLKRYFTPEEIRPFYRAGDICVVSSLHDGMNLVAKEYVAAKSDNSGVLVLSKFTGAARELTDAVQINPYSIEEFADAIKFACAMPPEEITKRMENLRRQVSENNVYRWAAKIINNLTSLQKT</sequence>
<evidence type="ECO:0000256" key="1">
    <source>
        <dbReference type="ARBA" id="ARBA00008799"/>
    </source>
</evidence>
<gene>
    <name evidence="2" type="ORF">A2625_07120</name>
</gene>
<evidence type="ECO:0000313" key="3">
    <source>
        <dbReference type="Proteomes" id="UP000178724"/>
    </source>
</evidence>
<dbReference type="Pfam" id="PF00982">
    <property type="entry name" value="Glyco_transf_20"/>
    <property type="match status" value="1"/>
</dbReference>
<name>A0A1F4Q465_UNCSA</name>
<evidence type="ECO:0000313" key="2">
    <source>
        <dbReference type="EMBL" id="OGB90813.1"/>
    </source>
</evidence>
<accession>A0A1F4Q465</accession>
<dbReference type="CDD" id="cd03788">
    <property type="entry name" value="GT20_TPS"/>
    <property type="match status" value="1"/>
</dbReference>
<dbReference type="PANTHER" id="PTHR10788">
    <property type="entry name" value="TREHALOSE-6-PHOSPHATE SYNTHASE"/>
    <property type="match status" value="1"/>
</dbReference>
<comment type="caution">
    <text evidence="2">The sequence shown here is derived from an EMBL/GenBank/DDBJ whole genome shotgun (WGS) entry which is preliminary data.</text>
</comment>
<comment type="similarity">
    <text evidence="1">Belongs to the glycosyltransferase 20 family.</text>
</comment>
<proteinExistence type="inferred from homology"/>
<dbReference type="InterPro" id="IPR001830">
    <property type="entry name" value="Glyco_trans_20"/>
</dbReference>
<reference evidence="2 3" key="1">
    <citation type="journal article" date="2016" name="Nat. Commun.">
        <title>Thousands of microbial genomes shed light on interconnected biogeochemical processes in an aquifer system.</title>
        <authorList>
            <person name="Anantharaman K."/>
            <person name="Brown C.T."/>
            <person name="Hug L.A."/>
            <person name="Sharon I."/>
            <person name="Castelle C.J."/>
            <person name="Probst A.J."/>
            <person name="Thomas B.C."/>
            <person name="Singh A."/>
            <person name="Wilkins M.J."/>
            <person name="Karaoz U."/>
            <person name="Brodie E.L."/>
            <person name="Williams K.H."/>
            <person name="Hubbard S.S."/>
            <person name="Banfield J.F."/>
        </authorList>
    </citation>
    <scope>NUCLEOTIDE SEQUENCE [LARGE SCALE GENOMIC DNA]</scope>
</reference>
<dbReference type="AlphaFoldDB" id="A0A1F4Q465"/>
<dbReference type="Gene3D" id="3.40.50.2000">
    <property type="entry name" value="Glycogen Phosphorylase B"/>
    <property type="match status" value="2"/>
</dbReference>